<dbReference type="Proteomes" id="UP000738325">
    <property type="component" value="Unassembled WGS sequence"/>
</dbReference>
<feature type="region of interest" description="Disordered" evidence="2">
    <location>
        <begin position="1712"/>
        <end position="1748"/>
    </location>
</feature>
<feature type="compositionally biased region" description="Polar residues" evidence="2">
    <location>
        <begin position="28"/>
        <end position="44"/>
    </location>
</feature>
<feature type="compositionally biased region" description="Polar residues" evidence="2">
    <location>
        <begin position="2009"/>
        <end position="2022"/>
    </location>
</feature>
<feature type="compositionally biased region" description="Basic and acidic residues" evidence="2">
    <location>
        <begin position="658"/>
        <end position="672"/>
    </location>
</feature>
<dbReference type="OrthoDB" id="5570009at2759"/>
<dbReference type="GO" id="GO:0051959">
    <property type="term" value="F:dynein light intermediate chain binding"/>
    <property type="evidence" value="ECO:0007669"/>
    <property type="project" value="InterPro"/>
</dbReference>
<dbReference type="PANTHER" id="PTHR45703">
    <property type="entry name" value="DYNEIN HEAVY CHAIN"/>
    <property type="match status" value="1"/>
</dbReference>
<feature type="compositionally biased region" description="Polar residues" evidence="2">
    <location>
        <begin position="965"/>
        <end position="978"/>
    </location>
</feature>
<feature type="compositionally biased region" description="Polar residues" evidence="2">
    <location>
        <begin position="216"/>
        <end position="241"/>
    </location>
</feature>
<feature type="compositionally biased region" description="Low complexity" evidence="2">
    <location>
        <begin position="130"/>
        <end position="141"/>
    </location>
</feature>
<feature type="compositionally biased region" description="Low complexity" evidence="2">
    <location>
        <begin position="836"/>
        <end position="849"/>
    </location>
</feature>
<proteinExistence type="predicted"/>
<feature type="compositionally biased region" description="Polar residues" evidence="2">
    <location>
        <begin position="927"/>
        <end position="937"/>
    </location>
</feature>
<keyword evidence="1" id="KW-0175">Coiled coil</keyword>
<feature type="compositionally biased region" description="Polar residues" evidence="2">
    <location>
        <begin position="1002"/>
        <end position="1037"/>
    </location>
</feature>
<feature type="compositionally biased region" description="Low complexity" evidence="2">
    <location>
        <begin position="696"/>
        <end position="710"/>
    </location>
</feature>
<reference evidence="3" key="1">
    <citation type="journal article" date="2020" name="Fungal Divers.">
        <title>Resolving the Mortierellaceae phylogeny through synthesis of multi-gene phylogenetics and phylogenomics.</title>
        <authorList>
            <person name="Vandepol N."/>
            <person name="Liber J."/>
            <person name="Desiro A."/>
            <person name="Na H."/>
            <person name="Kennedy M."/>
            <person name="Barry K."/>
            <person name="Grigoriev I.V."/>
            <person name="Miller A.N."/>
            <person name="O'Donnell K."/>
            <person name="Stajich J.E."/>
            <person name="Bonito G."/>
        </authorList>
    </citation>
    <scope>NUCLEOTIDE SEQUENCE</scope>
    <source>
        <strain evidence="3">REB-010B</strain>
    </source>
</reference>
<feature type="region of interest" description="Disordered" evidence="2">
    <location>
        <begin position="437"/>
        <end position="937"/>
    </location>
</feature>
<accession>A0A9P6RWA5</accession>
<feature type="compositionally biased region" description="Low complexity" evidence="2">
    <location>
        <begin position="99"/>
        <end position="112"/>
    </location>
</feature>
<feature type="compositionally biased region" description="Basic and acidic residues" evidence="2">
    <location>
        <begin position="630"/>
        <end position="645"/>
    </location>
</feature>
<feature type="compositionally biased region" description="Basic and acidic residues" evidence="2">
    <location>
        <begin position="549"/>
        <end position="560"/>
    </location>
</feature>
<dbReference type="GO" id="GO:0007018">
    <property type="term" value="P:microtubule-based movement"/>
    <property type="evidence" value="ECO:0007669"/>
    <property type="project" value="InterPro"/>
</dbReference>
<feature type="compositionally biased region" description="Polar residues" evidence="2">
    <location>
        <begin position="81"/>
        <end position="90"/>
    </location>
</feature>
<feature type="compositionally biased region" description="Basic and acidic residues" evidence="2">
    <location>
        <begin position="1249"/>
        <end position="1264"/>
    </location>
</feature>
<feature type="compositionally biased region" description="Basic and acidic residues" evidence="2">
    <location>
        <begin position="313"/>
        <end position="337"/>
    </location>
</feature>
<feature type="compositionally biased region" description="Polar residues" evidence="2">
    <location>
        <begin position="437"/>
        <end position="446"/>
    </location>
</feature>
<comment type="caution">
    <text evidence="3">The sequence shown here is derived from an EMBL/GenBank/DDBJ whole genome shotgun (WGS) entry which is preliminary data.</text>
</comment>
<feature type="compositionally biased region" description="Low complexity" evidence="2">
    <location>
        <begin position="449"/>
        <end position="462"/>
    </location>
</feature>
<feature type="compositionally biased region" description="Low complexity" evidence="2">
    <location>
        <begin position="300"/>
        <end position="310"/>
    </location>
</feature>
<feature type="compositionally biased region" description="Polar residues" evidence="2">
    <location>
        <begin position="189"/>
        <end position="201"/>
    </location>
</feature>
<feature type="compositionally biased region" description="Pro residues" evidence="2">
    <location>
        <begin position="1059"/>
        <end position="1068"/>
    </location>
</feature>
<feature type="compositionally biased region" description="Polar residues" evidence="2">
    <location>
        <begin position="525"/>
        <end position="542"/>
    </location>
</feature>
<dbReference type="GO" id="GO:0030286">
    <property type="term" value="C:dynein complex"/>
    <property type="evidence" value="ECO:0007669"/>
    <property type="project" value="InterPro"/>
</dbReference>
<feature type="compositionally biased region" description="Basic and acidic residues" evidence="2">
    <location>
        <begin position="242"/>
        <end position="253"/>
    </location>
</feature>
<dbReference type="EMBL" id="JAAAIP010000059">
    <property type="protein sequence ID" value="KAG0327304.1"/>
    <property type="molecule type" value="Genomic_DNA"/>
</dbReference>
<evidence type="ECO:0000313" key="4">
    <source>
        <dbReference type="Proteomes" id="UP000738325"/>
    </source>
</evidence>
<feature type="region of interest" description="Disordered" evidence="2">
    <location>
        <begin position="374"/>
        <end position="408"/>
    </location>
</feature>
<feature type="compositionally biased region" description="Pro residues" evidence="2">
    <location>
        <begin position="885"/>
        <end position="899"/>
    </location>
</feature>
<feature type="region of interest" description="Disordered" evidence="2">
    <location>
        <begin position="1002"/>
        <end position="1068"/>
    </location>
</feature>
<keyword evidence="4" id="KW-1185">Reference proteome</keyword>
<name>A0A9P6RWA5_9FUNG</name>
<feature type="compositionally biased region" description="Acidic residues" evidence="2">
    <location>
        <begin position="794"/>
        <end position="804"/>
    </location>
</feature>
<evidence type="ECO:0000256" key="2">
    <source>
        <dbReference type="SAM" id="MobiDB-lite"/>
    </source>
</evidence>
<feature type="compositionally biased region" description="Low complexity" evidence="2">
    <location>
        <begin position="202"/>
        <end position="215"/>
    </location>
</feature>
<feature type="compositionally biased region" description="Basic and acidic residues" evidence="2">
    <location>
        <begin position="732"/>
        <end position="744"/>
    </location>
</feature>
<dbReference type="GO" id="GO:0045505">
    <property type="term" value="F:dynein intermediate chain binding"/>
    <property type="evidence" value="ECO:0007669"/>
    <property type="project" value="InterPro"/>
</dbReference>
<feature type="compositionally biased region" description="Basic and acidic residues" evidence="2">
    <location>
        <begin position="1712"/>
        <end position="1747"/>
    </location>
</feature>
<feature type="compositionally biased region" description="Pro residues" evidence="2">
    <location>
        <begin position="915"/>
        <end position="925"/>
    </location>
</feature>
<dbReference type="InterPro" id="IPR026983">
    <property type="entry name" value="DHC"/>
</dbReference>
<dbReference type="PANTHER" id="PTHR45703:SF36">
    <property type="entry name" value="DYNEIN HEAVY CHAIN, CYTOPLASMIC"/>
    <property type="match status" value="1"/>
</dbReference>
<feature type="compositionally biased region" description="Basic and acidic residues" evidence="2">
    <location>
        <begin position="485"/>
        <end position="505"/>
    </location>
</feature>
<evidence type="ECO:0000313" key="3">
    <source>
        <dbReference type="EMBL" id="KAG0327304.1"/>
    </source>
</evidence>
<feature type="compositionally biased region" description="Basic and acidic residues" evidence="2">
    <location>
        <begin position="776"/>
        <end position="793"/>
    </location>
</feature>
<feature type="region of interest" description="Disordered" evidence="2">
    <location>
        <begin position="965"/>
        <end position="989"/>
    </location>
</feature>
<feature type="compositionally biased region" description="Polar residues" evidence="2">
    <location>
        <begin position="577"/>
        <end position="587"/>
    </location>
</feature>
<feature type="compositionally biased region" description="Basic and acidic residues" evidence="2">
    <location>
        <begin position="805"/>
        <end position="817"/>
    </location>
</feature>
<feature type="compositionally biased region" description="Basic and acidic residues" evidence="2">
    <location>
        <begin position="45"/>
        <end position="59"/>
    </location>
</feature>
<feature type="compositionally biased region" description="Low complexity" evidence="2">
    <location>
        <begin position="155"/>
        <end position="169"/>
    </location>
</feature>
<evidence type="ECO:0000256" key="1">
    <source>
        <dbReference type="SAM" id="Coils"/>
    </source>
</evidence>
<feature type="coiled-coil region" evidence="1">
    <location>
        <begin position="1387"/>
        <end position="1485"/>
    </location>
</feature>
<feature type="region of interest" description="Disordered" evidence="2">
    <location>
        <begin position="2009"/>
        <end position="2028"/>
    </location>
</feature>
<feature type="region of interest" description="Disordered" evidence="2">
    <location>
        <begin position="1"/>
        <end position="362"/>
    </location>
</feature>
<gene>
    <name evidence="3" type="ORF">BGZ99_007899</name>
</gene>
<feature type="coiled-coil region" evidence="1">
    <location>
        <begin position="1532"/>
        <end position="1651"/>
    </location>
</feature>
<sequence length="2063" mass="228945">MSGTSRYNGPGAAFRGQPRTPRSREDSYTSAANSNDGSTAYSGSDRQRPNVDRDRDRYDQSVAGGAPPKDLPDSRQHVSHQRQWSDTSSLQGGGYQSKNYPYNNNNSNSSPYMAPSMGGSPNSPLPIASPPSSSSSYYASPDQRGYAYPSQNAYSSQRQQPSPSQNRGNGAAGGPGAPRVGTPNGYGQYDQSPIMSPTTPDSWRSSPGPRGYPPSTNQYIPSTQYQQPAQQRAYSTHSSVSNDDHGGRQDRPGNRSFDYDSDEYFNRQGGRQAPGYGGQTKDQGQGRFPNDRGGRGLDYSTSNASNTSSAVAARRERNERNERNARNDRSERNERNQRQKPSQADEWLTSPTGTDQDTAILPWSDDEAIVTKAIRSPPTGYSGEKSLPAIPSRASIRSSVGSRKDPDMIKVEVGPATTIIPTNNEGSGVNFVKNITTPGSSPTITRFGSFKNSTLNSSNSNNAAQGPLGGSQSMTGAATSLRAAGFRDQKSRGQGDQQKPERQADKQPTADWGGRRISLDDILNSPATVGQSGRQQAMNSWKESPPLRPRGDGSGKTDLKSKRRSSLPDKFVPDWNEQGQTWRSSIGQRRPSWMTATNGIAKDAAVAKDSGLSRKESQQNQPLQHKSKRASQDSDHTSDLSDRSRSWGAQPPLARNGSSDKTRGEREGEVKKQAASVPRRRDSYASTLSRSRSRSPDPYSRSRSRSPPYRTHSRSRSRSPPSRSGEVASAARTKDAVGRDRDSSRFSWLSTDDANKRRGSWESLAQRADKGVSSNTRKDKDTQRRNDEKRYSSAEEDDFTDYDEMSLRKGGDAKVDRATPAADGKNSLPKQSSRNPPVDSDSDSVGSPPLKVQYARRPADGDDNDSVTSSKHPASIISTFNLPPATSPTSPPVMPPLPTSYPMADGSKNKTNPRMPLPPPIPDSPPQSGQQNPSVMTSITTLSIEAPTSTLLSSRVSVASFKNVPGNSGNLAQLNVQDSESDFETDTESVNFKRDKIPLQPSYVSMGSTQTPSNPISVNTNQLSRNESTTSSVSALSARSGRSFISSTSMNSPTSLLPGSPPPQRAPPPIPGADAAVGAATVGSGLFATAKRSGSGGSARGVRSGLNKQILPPAVPPPSGPAPVVSASKPSYGMIPPPIPSSFNMPSQPGSSGAEVAASASTTGAAIQIQMLADEEQSKSQMGAITVESDERLLTRLNNRVAQLERELEFAQQDLETSQDETMDLQNKVQDLENELEELAQGSGGLSSKRGDGQGKDLKQAKEAWDQERSRLLLDLDRLREDHQNDLEDALSQERSRQEQETERLHLDHTAALEDKQARAVEDRTQALEDQKYRMETEHQQALDGLLGQIESLKSTHDAKTQELQQEWEGRHDSLRVELTSTHQKELGSIQQRLQDMEQSLADISTERDQAINDLVHHKKETEQALDRLEVVLAEDKQAHSQLIKDLESKSKRLEDRIAELEMELQELTQDNVQIVEELQRREESWVQERALLRSGQDDEDGYATRLQEMHEQLVAVTESKRQADSQFQGIVKGLLREASSSKKAIEEHRAELEQERQSKEDAVQQFESIQRDMQSIQHEVESLQQEKARADDQWAAMEKSRKELETQLDHQKRNGNEAMLSIQNELENQLRQLEETLEFERSKGHDLEKAVESERSKAFDLEEIVQSERTKARDLDKALEFEHSKARDLEKALESEHSKIRDLEMALESEHAKGRDLEKALESEHSKGRDLEKALEQGQSKAKEGMQQEQFVWKTRLDQVEAALKTKEAQVRKLEQEADATIKIQTDLLQSMERDAANSQKKLEASHAAKMKEMGQAFEEEKRRLQQQIQQELLRQFEQDSAEKENQLQAQLDSIHKQELSMATQELATKHEQQLRALKQQHEAALVQSSQSAQILSKELEEQLEKLQQQAENERSEKEVAIKDRTFLERRMAGHDRRQKELDESLESLQQELDQSRAKFGQDLQEVERSKMSLERKLAMAKEDVEELNKIRDELEGDRDELRQTVQRLKQSKGGRTSSGDDSAAWEAERRRLKDQLRSLEDEVQIMLEKNMNLTIELSMKG</sequence>
<feature type="compositionally biased region" description="Polar residues" evidence="2">
    <location>
        <begin position="866"/>
        <end position="881"/>
    </location>
</feature>
<organism evidence="3 4">
    <name type="scientific">Dissophora globulifera</name>
    <dbReference type="NCBI Taxonomy" id="979702"/>
    <lineage>
        <taxon>Eukaryota</taxon>
        <taxon>Fungi</taxon>
        <taxon>Fungi incertae sedis</taxon>
        <taxon>Mucoromycota</taxon>
        <taxon>Mortierellomycotina</taxon>
        <taxon>Mortierellomycetes</taxon>
        <taxon>Mortierellales</taxon>
        <taxon>Mortierellaceae</taxon>
        <taxon>Dissophora</taxon>
    </lineage>
</organism>
<feature type="region of interest" description="Disordered" evidence="2">
    <location>
        <begin position="1239"/>
        <end position="1264"/>
    </location>
</feature>
<protein>
    <submittedName>
        <fullName evidence="3">Uncharacterized protein</fullName>
    </submittedName>
</protein>